<evidence type="ECO:0000313" key="9">
    <source>
        <dbReference type="EMBL" id="PIE62644.1"/>
    </source>
</evidence>
<dbReference type="PANTHER" id="PTHR32071:SF21">
    <property type="entry name" value="TRANSCRIPTIONAL REGULATORY PROTEIN FLGR"/>
    <property type="match status" value="1"/>
</dbReference>
<dbReference type="FunFam" id="3.40.50.300:FF:000006">
    <property type="entry name" value="DNA-binding transcriptional regulator NtrC"/>
    <property type="match status" value="1"/>
</dbReference>
<evidence type="ECO:0000256" key="3">
    <source>
        <dbReference type="ARBA" id="ARBA00023015"/>
    </source>
</evidence>
<dbReference type="InterPro" id="IPR002197">
    <property type="entry name" value="HTH_Fis"/>
</dbReference>
<evidence type="ECO:0000256" key="5">
    <source>
        <dbReference type="ARBA" id="ARBA00023163"/>
    </source>
</evidence>
<keyword evidence="3" id="KW-0805">Transcription regulation</keyword>
<accession>A0A2G6MRE2</accession>
<dbReference type="GO" id="GO:0000160">
    <property type="term" value="P:phosphorelay signal transduction system"/>
    <property type="evidence" value="ECO:0007669"/>
    <property type="project" value="InterPro"/>
</dbReference>
<dbReference type="CDD" id="cd00156">
    <property type="entry name" value="REC"/>
    <property type="match status" value="1"/>
</dbReference>
<feature type="domain" description="Response regulatory" evidence="8">
    <location>
        <begin position="5"/>
        <end position="120"/>
    </location>
</feature>
<dbReference type="InterPro" id="IPR003593">
    <property type="entry name" value="AAA+_ATPase"/>
</dbReference>
<reference evidence="9 10" key="1">
    <citation type="submission" date="2017-10" db="EMBL/GenBank/DDBJ databases">
        <title>Novel microbial diversity and functional potential in the marine mammal oral microbiome.</title>
        <authorList>
            <person name="Dudek N.K."/>
            <person name="Sun C.L."/>
            <person name="Burstein D."/>
            <person name="Kantor R.S."/>
            <person name="Aliaga Goltsman D.S."/>
            <person name="Bik E.M."/>
            <person name="Thomas B.C."/>
            <person name="Banfield J.F."/>
            <person name="Relman D.A."/>
        </authorList>
    </citation>
    <scope>NUCLEOTIDE SEQUENCE [LARGE SCALE GENOMIC DNA]</scope>
    <source>
        <strain evidence="9">DOLJORAL78_47_202</strain>
    </source>
</reference>
<dbReference type="PROSITE" id="PS00676">
    <property type="entry name" value="SIGMA54_INTERACT_2"/>
    <property type="match status" value="1"/>
</dbReference>
<evidence type="ECO:0000256" key="2">
    <source>
        <dbReference type="ARBA" id="ARBA00022840"/>
    </source>
</evidence>
<dbReference type="GO" id="GO:0006355">
    <property type="term" value="P:regulation of DNA-templated transcription"/>
    <property type="evidence" value="ECO:0007669"/>
    <property type="project" value="InterPro"/>
</dbReference>
<dbReference type="InterPro" id="IPR025662">
    <property type="entry name" value="Sigma_54_int_dom_ATP-bd_1"/>
</dbReference>
<dbReference type="GO" id="GO:0043565">
    <property type="term" value="F:sequence-specific DNA binding"/>
    <property type="evidence" value="ECO:0007669"/>
    <property type="project" value="InterPro"/>
</dbReference>
<dbReference type="EMBL" id="PDTI01000035">
    <property type="protein sequence ID" value="PIE62644.1"/>
    <property type="molecule type" value="Genomic_DNA"/>
</dbReference>
<dbReference type="InterPro" id="IPR011006">
    <property type="entry name" value="CheY-like_superfamily"/>
</dbReference>
<keyword evidence="6" id="KW-0597">Phosphoprotein</keyword>
<dbReference type="Pfam" id="PF00158">
    <property type="entry name" value="Sigma54_activat"/>
    <property type="match status" value="1"/>
</dbReference>
<dbReference type="PROSITE" id="PS00688">
    <property type="entry name" value="SIGMA54_INTERACT_3"/>
    <property type="match status" value="1"/>
</dbReference>
<feature type="modified residue" description="4-aspartylphosphate" evidence="6">
    <location>
        <position position="54"/>
    </location>
</feature>
<organism evidence="9 10">
    <name type="scientific">Desulfobacter postgatei</name>
    <dbReference type="NCBI Taxonomy" id="2293"/>
    <lineage>
        <taxon>Bacteria</taxon>
        <taxon>Pseudomonadati</taxon>
        <taxon>Thermodesulfobacteriota</taxon>
        <taxon>Desulfobacteria</taxon>
        <taxon>Desulfobacterales</taxon>
        <taxon>Desulfobacteraceae</taxon>
        <taxon>Desulfobacter</taxon>
    </lineage>
</organism>
<evidence type="ECO:0000256" key="1">
    <source>
        <dbReference type="ARBA" id="ARBA00022741"/>
    </source>
</evidence>
<dbReference type="SUPFAM" id="SSF52172">
    <property type="entry name" value="CheY-like"/>
    <property type="match status" value="1"/>
</dbReference>
<dbReference type="SMART" id="SM00382">
    <property type="entry name" value="AAA"/>
    <property type="match status" value="1"/>
</dbReference>
<dbReference type="Pfam" id="PF25601">
    <property type="entry name" value="AAA_lid_14"/>
    <property type="match status" value="1"/>
</dbReference>
<dbReference type="SUPFAM" id="SSF52540">
    <property type="entry name" value="P-loop containing nucleoside triphosphate hydrolases"/>
    <property type="match status" value="1"/>
</dbReference>
<evidence type="ECO:0000256" key="6">
    <source>
        <dbReference type="PROSITE-ProRule" id="PRU00169"/>
    </source>
</evidence>
<dbReference type="AlphaFoldDB" id="A0A2G6MRE2"/>
<dbReference type="Proteomes" id="UP000231203">
    <property type="component" value="Unassembled WGS sequence"/>
</dbReference>
<sequence length="461" mass="51238">MPGQRLFLIIENPKERMTYTQLFEGMGFLIDAVPEGSDALSHLVSQKPSVVVADDGTPGFSALDFLKQATDLETGVPKTIILTQDPVMDYAVNLIQHGAMDYLIKPVDPKQLELSVKKSLATAIAPLPKDQGAEKKKAIKHKTVQIITKDPRMEHLLKLAARVADSSASVLIQGESGTGKELLARFVHEKSNRRHQPFIAINCAALPENLLESELFGHEKGAFTGALARKAGKFELADKGTLFLDEITEMQFHLQSKLLRVLQEKVVDRVGGTQPVDVDVRVIATTNRDARAAVENQEFREDLFYRLNTIPLIIPPLRERSRDIRPLCDFFIKKYCRIDARSVKGLTDQALSVLHKHGFPGNIRELENIIHRAVLLTETGMITPSDLLMDNGADIILSDDDTGITSAGDEDFSAGSLKEMEQKMIFRTLDQTQGNRTHAAKILGISVRTLRNKLNEYKESV</sequence>
<name>A0A2G6MRE2_9BACT</name>
<proteinExistence type="predicted"/>
<feature type="domain" description="Sigma-54 factor interaction" evidence="7">
    <location>
        <begin position="146"/>
        <end position="375"/>
    </location>
</feature>
<dbReference type="InterPro" id="IPR002078">
    <property type="entry name" value="Sigma_54_int"/>
</dbReference>
<dbReference type="InterPro" id="IPR025943">
    <property type="entry name" value="Sigma_54_int_dom_ATP-bd_2"/>
</dbReference>
<dbReference type="InterPro" id="IPR009057">
    <property type="entry name" value="Homeodomain-like_sf"/>
</dbReference>
<dbReference type="Gene3D" id="3.40.50.2300">
    <property type="match status" value="1"/>
</dbReference>
<dbReference type="Pfam" id="PF00072">
    <property type="entry name" value="Response_reg"/>
    <property type="match status" value="1"/>
</dbReference>
<dbReference type="Gene3D" id="3.40.50.300">
    <property type="entry name" value="P-loop containing nucleotide triphosphate hydrolases"/>
    <property type="match status" value="1"/>
</dbReference>
<dbReference type="PRINTS" id="PR01590">
    <property type="entry name" value="HTHFIS"/>
</dbReference>
<dbReference type="InterPro" id="IPR058031">
    <property type="entry name" value="AAA_lid_NorR"/>
</dbReference>
<dbReference type="GO" id="GO:0005524">
    <property type="term" value="F:ATP binding"/>
    <property type="evidence" value="ECO:0007669"/>
    <property type="project" value="UniProtKB-KW"/>
</dbReference>
<dbReference type="CDD" id="cd00009">
    <property type="entry name" value="AAA"/>
    <property type="match status" value="1"/>
</dbReference>
<dbReference type="InterPro" id="IPR025944">
    <property type="entry name" value="Sigma_54_int_dom_CS"/>
</dbReference>
<evidence type="ECO:0000313" key="10">
    <source>
        <dbReference type="Proteomes" id="UP000231203"/>
    </source>
</evidence>
<dbReference type="Gene3D" id="1.10.10.60">
    <property type="entry name" value="Homeodomain-like"/>
    <property type="match status" value="1"/>
</dbReference>
<evidence type="ECO:0000259" key="8">
    <source>
        <dbReference type="PROSITE" id="PS50110"/>
    </source>
</evidence>
<keyword evidence="2" id="KW-0067">ATP-binding</keyword>
<dbReference type="InterPro" id="IPR001789">
    <property type="entry name" value="Sig_transdc_resp-reg_receiver"/>
</dbReference>
<dbReference type="PROSITE" id="PS50045">
    <property type="entry name" value="SIGMA54_INTERACT_4"/>
    <property type="match status" value="1"/>
</dbReference>
<evidence type="ECO:0000259" key="7">
    <source>
        <dbReference type="PROSITE" id="PS50045"/>
    </source>
</evidence>
<dbReference type="PANTHER" id="PTHR32071">
    <property type="entry name" value="TRANSCRIPTIONAL REGULATORY PROTEIN"/>
    <property type="match status" value="1"/>
</dbReference>
<dbReference type="Pfam" id="PF02954">
    <property type="entry name" value="HTH_8"/>
    <property type="match status" value="1"/>
</dbReference>
<gene>
    <name evidence="9" type="ORF">CSA25_04060</name>
</gene>
<dbReference type="SMART" id="SM00448">
    <property type="entry name" value="REC"/>
    <property type="match status" value="1"/>
</dbReference>
<evidence type="ECO:0000256" key="4">
    <source>
        <dbReference type="ARBA" id="ARBA00023125"/>
    </source>
</evidence>
<dbReference type="InterPro" id="IPR027417">
    <property type="entry name" value="P-loop_NTPase"/>
</dbReference>
<dbReference type="SUPFAM" id="SSF46689">
    <property type="entry name" value="Homeodomain-like"/>
    <property type="match status" value="1"/>
</dbReference>
<comment type="caution">
    <text evidence="9">The sequence shown here is derived from an EMBL/GenBank/DDBJ whole genome shotgun (WGS) entry which is preliminary data.</text>
</comment>
<keyword evidence="4" id="KW-0238">DNA-binding</keyword>
<dbReference type="Gene3D" id="1.10.8.60">
    <property type="match status" value="1"/>
</dbReference>
<protein>
    <submittedName>
        <fullName evidence="9">Sigma-54-dependent Fis family transcriptional regulator</fullName>
    </submittedName>
</protein>
<dbReference type="PROSITE" id="PS00675">
    <property type="entry name" value="SIGMA54_INTERACT_1"/>
    <property type="match status" value="1"/>
</dbReference>
<keyword evidence="1" id="KW-0547">Nucleotide-binding</keyword>
<dbReference type="PROSITE" id="PS50110">
    <property type="entry name" value="RESPONSE_REGULATORY"/>
    <property type="match status" value="1"/>
</dbReference>
<keyword evidence="5" id="KW-0804">Transcription</keyword>